<feature type="domain" description="PilY1 beta-propeller" evidence="4">
    <location>
        <begin position="774"/>
        <end position="1152"/>
    </location>
</feature>
<evidence type="ECO:0000313" key="5">
    <source>
        <dbReference type="EMBL" id="ACD60057.1"/>
    </source>
</evidence>
<evidence type="ECO:0000256" key="2">
    <source>
        <dbReference type="ARBA" id="ARBA00022837"/>
    </source>
</evidence>
<keyword evidence="3" id="KW-1133">Transmembrane helix</keyword>
<name>A0A0K0GM70_XANOP</name>
<keyword evidence="3" id="KW-0472">Membrane</keyword>
<evidence type="ECO:0000313" key="6">
    <source>
        <dbReference type="Proteomes" id="UP000001740"/>
    </source>
</evidence>
<evidence type="ECO:0000259" key="4">
    <source>
        <dbReference type="Pfam" id="PF05567"/>
    </source>
</evidence>
<dbReference type="HOGENOM" id="CLU_001890_1_0_6"/>
<protein>
    <submittedName>
        <fullName evidence="5">PilY1</fullName>
    </submittedName>
</protein>
<keyword evidence="3" id="KW-0812">Transmembrane</keyword>
<dbReference type="KEGG" id="xop:PXO_01324"/>
<dbReference type="Proteomes" id="UP000001740">
    <property type="component" value="Chromosome"/>
</dbReference>
<proteinExistence type="predicted"/>
<organism evidence="5 6">
    <name type="scientific">Xanthomonas oryzae pv. oryzae (strain PXO99A)</name>
    <dbReference type="NCBI Taxonomy" id="360094"/>
    <lineage>
        <taxon>Bacteria</taxon>
        <taxon>Pseudomonadati</taxon>
        <taxon>Pseudomonadota</taxon>
        <taxon>Gammaproteobacteria</taxon>
        <taxon>Lysobacterales</taxon>
        <taxon>Lysobacteraceae</taxon>
        <taxon>Xanthomonas</taxon>
    </lineage>
</organism>
<dbReference type="Pfam" id="PF05567">
    <property type="entry name" value="T4P_PilY1"/>
    <property type="match status" value="1"/>
</dbReference>
<gene>
    <name evidence="5" type="primary">pilY1</name>
    <name evidence="5" type="ordered locus">PXO_01324</name>
</gene>
<sequence>MHLRRRRLTPSSSSEAVCMSRRILKTAIASVVVLITMGGYFVYNLIAAQGQEKLVQAPLNNGTPVPPAFIVVVDDSNSMTFERIFKGGDGRLQWNTSNSSFFKADGSFFNSEDNCLRDSQDCYVYLFPFPDYNSAFPIGVALPPLDQFGFARSPTYNANYFDPAIQYDPWTKADRTLWKQADFTAARADSRDPAVYGDANGQIRMSKYGTIVGLGQPREVTSDNSFRFVIGMTIPSGTRYRTTEPSTARICNSNGFDGVRGTGGAWSTITSNAHVGANCSVQISYIPATFYLPVAAPAPTGYNSNDVNRPIIANACGPGCNMRRYQILKSNYLTTTDFNNASNNFANWFQYHRNRILSIIGSESRTLANVDNMRVGYFTINNRKQPTMYDIGDDTSRKTLFEQIYHLIPLGGTPNRVAIEYLGQQFRRTDFGAPVLRACQKNGGMLFTDGYTNPNAQASPNVPSATYGNADSTGTVNFPALPFADGYSETIADIAASYYSGVNTPLVTGQGFTGGLVPVDEKCATLDKTSADWKRLDCQKDLHMNFYAITLGAQGSIYEVNQAATRDPYANAPNWNADGDPLVNDDGRVIDELWHATINSRGQFINAKSPNEVTAAMRRVLSAASAANSPSGTLALTGARIGAGSLTVTPEYQISNNGTDWSSKLKANQVSVDPDTREARFTPLWEASAQMPAASARNVYFNDGSNVRKFDGTSISLSGLCGLSATLYPSQSLCSQSDLTSLGATAATAANYLLGDRSGEVQQGGKFRDRSTVLGDIVNSTPVISAPVDDYGYRGLGGTLGTSYTDYLNSKRNKAYMVYAGANDGMLHAVDGGIDSTGAVTGGGGRERFAYVPATSYGHMGNLLLPYQVNKSSTLPNFDHRYFVDGPIAVGDTYYNNAWQTTLVGTTGAGGRGVFALDVTNPASFGASSRLWEINDLSGDATVRANIGHVLGKPVIVPVRAANGTVSWKAIFGNGYASASGKAVLFVVDIGTSSTPTIHMIEATEPAGTTAATKISGNNGLGNLIVLDRIDNLTIDPTTNKPARTRDGYADTVYAADLRGAIWKFDLTSTATSVTVPAFTTGTYSEGGLNYRQPITGGLQAASGENGGVLVLFGTGSFSFDKDNQASSALQTQSLYGFTDKVDGVISTTLTRANLTPFSVSSGTSGTTRSLQQGNAPSTSLGWYVDLPAGERFVGYPELVSGILFMPTYAPLAISSGCSTDGVNWLFGLNPRTGVGALSGVRMGGIGGSTLANGSAGISLNTGGNAPVKDVGVSVVPRLEPKVNPKDGSAAPTVPPGSGCWMIVSVAGAAPMYVPYPCGRQSWRQLQ</sequence>
<dbReference type="InterPro" id="IPR008707">
    <property type="entry name" value="B-propeller_PilY1"/>
</dbReference>
<reference evidence="5 6" key="1">
    <citation type="journal article" date="2008" name="BMC Genomics">
        <title>Genome sequence and rapid evolution of the rice pathogen Xanthomonas oryzae pv. oryzae PXO99A.</title>
        <authorList>
            <person name="Salzberg S.L."/>
            <person name="Sommer D.D."/>
            <person name="Schatz M.C."/>
            <person name="Phillippy A.M."/>
            <person name="Rabinowicz P.D."/>
            <person name="Tsuge S."/>
            <person name="Furutani A."/>
            <person name="Ochiai H."/>
            <person name="Delcher A.L."/>
            <person name="Kelley D."/>
            <person name="Madupu R."/>
            <person name="Puiu D."/>
            <person name="Radune D."/>
            <person name="Shumway M."/>
            <person name="Trapnell C."/>
            <person name="Aparna G."/>
            <person name="Jha G."/>
            <person name="Pandey A."/>
            <person name="Patil P.B."/>
            <person name="Ishihara H."/>
            <person name="Meyer D.F."/>
            <person name="Szurek B."/>
            <person name="Verdier V."/>
            <person name="Koebnik R."/>
            <person name="Dow J.M."/>
            <person name="Ryan R.P."/>
            <person name="Hirata H."/>
            <person name="Tsuyumu S."/>
            <person name="Won Lee S."/>
            <person name="Seo Y.S."/>
            <person name="Sriariyanum M."/>
            <person name="Ronald P.C."/>
            <person name="Sonti R.V."/>
            <person name="Van Sluys M.A."/>
            <person name="Leach J.E."/>
            <person name="White F.F."/>
            <person name="Bogdanove A.J."/>
        </authorList>
    </citation>
    <scope>NUCLEOTIDE SEQUENCE [LARGE SCALE GENOMIC DNA]</scope>
    <source>
        <strain evidence="5 6">PXO99A</strain>
    </source>
</reference>
<feature type="transmembrane region" description="Helical" evidence="3">
    <location>
        <begin position="23"/>
        <end position="43"/>
    </location>
</feature>
<dbReference type="EMBL" id="CP000967">
    <property type="protein sequence ID" value="ACD60057.1"/>
    <property type="molecule type" value="Genomic_DNA"/>
</dbReference>
<evidence type="ECO:0000256" key="3">
    <source>
        <dbReference type="SAM" id="Phobius"/>
    </source>
</evidence>
<dbReference type="GO" id="GO:0046872">
    <property type="term" value="F:metal ion binding"/>
    <property type="evidence" value="ECO:0007669"/>
    <property type="project" value="UniProtKB-KW"/>
</dbReference>
<keyword evidence="1" id="KW-0479">Metal-binding</keyword>
<dbReference type="eggNOG" id="COG3419">
    <property type="taxonomic scope" value="Bacteria"/>
</dbReference>
<evidence type="ECO:0000256" key="1">
    <source>
        <dbReference type="ARBA" id="ARBA00022723"/>
    </source>
</evidence>
<keyword evidence="2" id="KW-0106">Calcium</keyword>
<accession>A0A0K0GM70</accession>